<dbReference type="PANTHER" id="PTHR43585">
    <property type="entry name" value="FUMIPYRROLE BIOSYNTHESIS PROTEIN C"/>
    <property type="match status" value="1"/>
</dbReference>
<name>A0A419ARY3_PECCA</name>
<accession>A0A419ARY3</accession>
<dbReference type="AlphaFoldDB" id="A0A419ARY3"/>
<dbReference type="GO" id="GO:0046872">
    <property type="term" value="F:metal ion binding"/>
    <property type="evidence" value="ECO:0007669"/>
    <property type="project" value="InterPro"/>
</dbReference>
<dbReference type="PANTHER" id="PTHR43585:SF2">
    <property type="entry name" value="ATP-GRASP ENZYME FSQD"/>
    <property type="match status" value="1"/>
</dbReference>
<evidence type="ECO:0000313" key="6">
    <source>
        <dbReference type="EMBL" id="RJL48228.1"/>
    </source>
</evidence>
<protein>
    <submittedName>
        <fullName evidence="6">ATP-grasp domain-containing protein</fullName>
    </submittedName>
</protein>
<evidence type="ECO:0000313" key="7">
    <source>
        <dbReference type="Proteomes" id="UP000283655"/>
    </source>
</evidence>
<dbReference type="PROSITE" id="PS50975">
    <property type="entry name" value="ATP_GRASP"/>
    <property type="match status" value="1"/>
</dbReference>
<dbReference type="Proteomes" id="UP000283655">
    <property type="component" value="Unassembled WGS sequence"/>
</dbReference>
<dbReference type="SUPFAM" id="SSF56059">
    <property type="entry name" value="Glutathione synthetase ATP-binding domain-like"/>
    <property type="match status" value="1"/>
</dbReference>
<evidence type="ECO:0000256" key="1">
    <source>
        <dbReference type="ARBA" id="ARBA00022598"/>
    </source>
</evidence>
<dbReference type="GO" id="GO:0005524">
    <property type="term" value="F:ATP binding"/>
    <property type="evidence" value="ECO:0007669"/>
    <property type="project" value="UniProtKB-UniRule"/>
</dbReference>
<proteinExistence type="predicted"/>
<organism evidence="6 7">
    <name type="scientific">Pectobacterium carotovorum</name>
    <name type="common">Erwinia carotovora</name>
    <dbReference type="NCBI Taxonomy" id="554"/>
    <lineage>
        <taxon>Bacteria</taxon>
        <taxon>Pseudomonadati</taxon>
        <taxon>Pseudomonadota</taxon>
        <taxon>Gammaproteobacteria</taxon>
        <taxon>Enterobacterales</taxon>
        <taxon>Pectobacteriaceae</taxon>
        <taxon>Pectobacterium</taxon>
    </lineage>
</organism>
<keyword evidence="3 4" id="KW-0067">ATP-binding</keyword>
<feature type="domain" description="ATP-grasp" evidence="5">
    <location>
        <begin position="123"/>
        <end position="316"/>
    </location>
</feature>
<evidence type="ECO:0000256" key="3">
    <source>
        <dbReference type="ARBA" id="ARBA00022840"/>
    </source>
</evidence>
<dbReference type="InterPro" id="IPR052032">
    <property type="entry name" value="ATP-dep_AA_Ligase"/>
</dbReference>
<dbReference type="Pfam" id="PF13535">
    <property type="entry name" value="ATP-grasp_4"/>
    <property type="match status" value="1"/>
</dbReference>
<reference evidence="6 7" key="1">
    <citation type="submission" date="2018-09" db="EMBL/GenBank/DDBJ databases">
        <title>Phylogenetic diversity of Pectobacterium and Dickeya strains causing blackleg disease of potato in Morocco.</title>
        <authorList>
            <person name="Oulghazi S."/>
            <person name="Moumni M."/>
            <person name="Faure D."/>
        </authorList>
    </citation>
    <scope>NUCLEOTIDE SEQUENCE [LARGE SCALE GENOMIC DNA]</scope>
    <source>
        <strain evidence="6 7">S1.15.11.2D</strain>
    </source>
</reference>
<dbReference type="Gene3D" id="3.40.50.20">
    <property type="match status" value="1"/>
</dbReference>
<dbReference type="InterPro" id="IPR011761">
    <property type="entry name" value="ATP-grasp"/>
</dbReference>
<dbReference type="EMBL" id="QZDH01000057">
    <property type="protein sequence ID" value="RJL48228.1"/>
    <property type="molecule type" value="Genomic_DNA"/>
</dbReference>
<evidence type="ECO:0000259" key="5">
    <source>
        <dbReference type="PROSITE" id="PS50975"/>
    </source>
</evidence>
<gene>
    <name evidence="6" type="ORF">D5071_18295</name>
</gene>
<dbReference type="GO" id="GO:0016874">
    <property type="term" value="F:ligase activity"/>
    <property type="evidence" value="ECO:0007669"/>
    <property type="project" value="UniProtKB-KW"/>
</dbReference>
<dbReference type="Gene3D" id="3.30.470.20">
    <property type="entry name" value="ATP-grasp fold, B domain"/>
    <property type="match status" value="1"/>
</dbReference>
<keyword evidence="1" id="KW-0436">Ligase</keyword>
<evidence type="ECO:0000256" key="2">
    <source>
        <dbReference type="ARBA" id="ARBA00022741"/>
    </source>
</evidence>
<comment type="caution">
    <text evidence="6">The sequence shown here is derived from an EMBL/GenBank/DDBJ whole genome shotgun (WGS) entry which is preliminary data.</text>
</comment>
<sequence length="435" mass="48729">MSKDKAVILAGGVFSFKYPQWISSLKKRGFKILSLDDDNQNTTRLIDSYGGITNSFCADISEFHAASPYDLPSILHIVQQWNEKYTISAAISMIEDFVTPIAYICERYSLPGSGIKAALICRDKLLQRHFLPEVSPAFTSSSKPKLQNEVPVAYPFVIKPTGRSGSSGVHLIRSNDDLSAVLEQYQDDECLLLESLIQGPEYSVESAIVDGKVIVTNITEKTTNCQNSDNFVEMSHTVPALSLSEQMQVSLRETNQWIIERLSFLSGITHAEFKIDQHNRIWLMEIAARGPGDMILYLFQLATGASFEDMAVSISLNENFSSDITYQRYARQVFISPEFGTLSDVKVENSEQQVLFLRDNQWRSVLSAPFFSSEKNTLVEVVIDKPRGMEMTPEVSDSKSRLGYFITVSDDENDLDLFSNQVAESIKIISTKAVV</sequence>
<keyword evidence="2 4" id="KW-0547">Nucleotide-binding</keyword>
<evidence type="ECO:0000256" key="4">
    <source>
        <dbReference type="PROSITE-ProRule" id="PRU00409"/>
    </source>
</evidence>
<dbReference type="RefSeq" id="WP_119874655.1">
    <property type="nucleotide sequence ID" value="NZ_QZDH01000057.1"/>
</dbReference>